<protein>
    <submittedName>
        <fullName evidence="2">Excisionase family DNA binding protein</fullName>
    </submittedName>
</protein>
<feature type="domain" description="Helix-turn-helix" evidence="1">
    <location>
        <begin position="73"/>
        <end position="122"/>
    </location>
</feature>
<sequence length="124" mass="13728">MDTQGVLPFAVDDPLLTSAEAAEVLGVSRWWFGELVRRGRVGPCARISGRLRVRRSVLDRYLAEQAGDPEDPYLTYEDIGAYLGVSSWTAGELVRRGLLTGTRIGRRVVVRRSAVEVYIETCTG</sequence>
<evidence type="ECO:0000313" key="3">
    <source>
        <dbReference type="Proteomes" id="UP001183585"/>
    </source>
</evidence>
<accession>A0ABU2CK44</accession>
<proteinExistence type="predicted"/>
<dbReference type="Proteomes" id="UP001183585">
    <property type="component" value="Unassembled WGS sequence"/>
</dbReference>
<organism evidence="2 3">
    <name type="scientific">Promicromonospora iranensis</name>
    <dbReference type="NCBI Taxonomy" id="1105144"/>
    <lineage>
        <taxon>Bacteria</taxon>
        <taxon>Bacillati</taxon>
        <taxon>Actinomycetota</taxon>
        <taxon>Actinomycetes</taxon>
        <taxon>Micrococcales</taxon>
        <taxon>Promicromonosporaceae</taxon>
        <taxon>Promicromonospora</taxon>
    </lineage>
</organism>
<evidence type="ECO:0000259" key="1">
    <source>
        <dbReference type="Pfam" id="PF12728"/>
    </source>
</evidence>
<feature type="domain" description="Helix-turn-helix" evidence="1">
    <location>
        <begin position="15"/>
        <end position="65"/>
    </location>
</feature>
<dbReference type="EMBL" id="JAVDYE010000001">
    <property type="protein sequence ID" value="MDR7381710.1"/>
    <property type="molecule type" value="Genomic_DNA"/>
</dbReference>
<dbReference type="NCBIfam" id="TIGR01764">
    <property type="entry name" value="excise"/>
    <property type="match status" value="1"/>
</dbReference>
<reference evidence="2 3" key="1">
    <citation type="submission" date="2023-07" db="EMBL/GenBank/DDBJ databases">
        <title>Sequencing the genomes of 1000 actinobacteria strains.</title>
        <authorList>
            <person name="Klenk H.-P."/>
        </authorList>
    </citation>
    <scope>NUCLEOTIDE SEQUENCE [LARGE SCALE GENOMIC DNA]</scope>
    <source>
        <strain evidence="2 3">DSM 45554</strain>
    </source>
</reference>
<dbReference type="Pfam" id="PF12728">
    <property type="entry name" value="HTH_17"/>
    <property type="match status" value="2"/>
</dbReference>
<keyword evidence="3" id="KW-1185">Reference proteome</keyword>
<dbReference type="InterPro" id="IPR041657">
    <property type="entry name" value="HTH_17"/>
</dbReference>
<comment type="caution">
    <text evidence="2">The sequence shown here is derived from an EMBL/GenBank/DDBJ whole genome shotgun (WGS) entry which is preliminary data.</text>
</comment>
<name>A0ABU2CK44_9MICO</name>
<evidence type="ECO:0000313" key="2">
    <source>
        <dbReference type="EMBL" id="MDR7381710.1"/>
    </source>
</evidence>
<dbReference type="RefSeq" id="WP_274998051.1">
    <property type="nucleotide sequence ID" value="NZ_JAJQQP010000020.1"/>
</dbReference>
<gene>
    <name evidence="2" type="ORF">J2S48_001225</name>
</gene>
<dbReference type="InterPro" id="IPR010093">
    <property type="entry name" value="SinI_DNA-bd"/>
</dbReference>